<evidence type="ECO:0000313" key="3">
    <source>
        <dbReference type="Proteomes" id="UP001055460"/>
    </source>
</evidence>
<dbReference type="Pfam" id="PF14067">
    <property type="entry name" value="LssY_C"/>
    <property type="match status" value="1"/>
</dbReference>
<organism evidence="2 3">
    <name type="scientific">Ensifer adhaerens</name>
    <name type="common">Sinorhizobium morelense</name>
    <dbReference type="NCBI Taxonomy" id="106592"/>
    <lineage>
        <taxon>Bacteria</taxon>
        <taxon>Pseudomonadati</taxon>
        <taxon>Pseudomonadota</taxon>
        <taxon>Alphaproteobacteria</taxon>
        <taxon>Hyphomicrobiales</taxon>
        <taxon>Rhizobiaceae</taxon>
        <taxon>Sinorhizobium/Ensifer group</taxon>
        <taxon>Ensifer</taxon>
    </lineage>
</organism>
<protein>
    <submittedName>
        <fullName evidence="2">LssY C-terminal domain-containing protein</fullName>
    </submittedName>
</protein>
<dbReference type="OrthoDB" id="3725455at2"/>
<dbReference type="InterPro" id="IPR025902">
    <property type="entry name" value="LssY-like-C_dom"/>
</dbReference>
<reference evidence="2" key="1">
    <citation type="submission" date="2022-06" db="EMBL/GenBank/DDBJ databases">
        <title>Physiological and biochemical characterization and genomic elucidation of a strain of the genus Ensifer adhaerens M8 that combines arsenic oxidation and chromium reduction.</title>
        <authorList>
            <person name="Li X."/>
            <person name="Yu c."/>
        </authorList>
    </citation>
    <scope>NUCLEOTIDE SEQUENCE</scope>
    <source>
        <strain evidence="2">M8</strain>
    </source>
</reference>
<evidence type="ECO:0000259" key="1">
    <source>
        <dbReference type="Pfam" id="PF14067"/>
    </source>
</evidence>
<sequence length="243" mass="25889">MSRSHMRAAVFLLATMLAAYLAVSYFLVPELWVFHDSRRRAPLNPMVTSTEQGIPGDPINVGLVGSKEQIIRAFAAAGWDAADKVTLRSSVDIGLSVVLDRPDLDAPVSPLFYEGRKQDLAFEKPVGHSADQRNHVRFWQTTKPVEGSGPLWLGSASFDRGVGLSHDTGQITHHIGPDLDAERNLVIDDLDKAGQVASTYEIPGVGATTSGRNGGGDPYFTDGKTLVGVLKPAGEGGGAEAAK</sequence>
<accession>A0A9Q8YC70</accession>
<name>A0A9Q8YC70_ENSAD</name>
<evidence type="ECO:0000313" key="2">
    <source>
        <dbReference type="EMBL" id="USJ25024.1"/>
    </source>
</evidence>
<dbReference type="EMBL" id="CP098807">
    <property type="protein sequence ID" value="USJ25024.1"/>
    <property type="molecule type" value="Genomic_DNA"/>
</dbReference>
<dbReference type="AlphaFoldDB" id="A0A9Q8YC70"/>
<dbReference type="RefSeq" id="WP_090293949.1">
    <property type="nucleotide sequence ID" value="NZ_CP084486.1"/>
</dbReference>
<proteinExistence type="predicted"/>
<dbReference type="Proteomes" id="UP001055460">
    <property type="component" value="Chromosome"/>
</dbReference>
<gene>
    <name evidence="2" type="ORF">NE863_08685</name>
</gene>
<feature type="domain" description="LssY-like C-terminal" evidence="1">
    <location>
        <begin position="45"/>
        <end position="224"/>
    </location>
</feature>